<dbReference type="AlphaFoldDB" id="A0AAV2IHS2"/>
<dbReference type="Proteomes" id="UP001497497">
    <property type="component" value="Unassembled WGS sequence"/>
</dbReference>
<evidence type="ECO:0000256" key="1">
    <source>
        <dbReference type="SAM" id="MobiDB-lite"/>
    </source>
</evidence>
<organism evidence="2 3">
    <name type="scientific">Lymnaea stagnalis</name>
    <name type="common">Great pond snail</name>
    <name type="synonym">Helix stagnalis</name>
    <dbReference type="NCBI Taxonomy" id="6523"/>
    <lineage>
        <taxon>Eukaryota</taxon>
        <taxon>Metazoa</taxon>
        <taxon>Spiralia</taxon>
        <taxon>Lophotrochozoa</taxon>
        <taxon>Mollusca</taxon>
        <taxon>Gastropoda</taxon>
        <taxon>Heterobranchia</taxon>
        <taxon>Euthyneura</taxon>
        <taxon>Panpulmonata</taxon>
        <taxon>Hygrophila</taxon>
        <taxon>Lymnaeoidea</taxon>
        <taxon>Lymnaeidae</taxon>
        <taxon>Lymnaea</taxon>
    </lineage>
</organism>
<feature type="non-terminal residue" evidence="2">
    <location>
        <position position="207"/>
    </location>
</feature>
<dbReference type="EMBL" id="CAXITT010000698">
    <property type="protein sequence ID" value="CAL1545309.1"/>
    <property type="molecule type" value="Genomic_DNA"/>
</dbReference>
<gene>
    <name evidence="2" type="ORF">GSLYS_00018792001</name>
</gene>
<feature type="region of interest" description="Disordered" evidence="1">
    <location>
        <begin position="37"/>
        <end position="97"/>
    </location>
</feature>
<sequence>SSQESLSDDPACKRPKNEIEVTPSGIAALDKSLTFPKQMGSVPSAYQSRPYSEASVSVPPADCDPMPNHEKSRPTAEACPEKDSLSTGVAQDQQKTTLRQDLTRSLLKDLQFPLMLTRPSASRSSAPFQKRRSCNFNLLLQPKIPNQPSCPERLYRTANSSGCNPQVENEAMPLGGEISSENNNMTPMLNITGTSRNSLIFPPYPMS</sequence>
<feature type="region of interest" description="Disordered" evidence="1">
    <location>
        <begin position="1"/>
        <end position="24"/>
    </location>
</feature>
<feature type="compositionally biased region" description="Polar residues" evidence="1">
    <location>
        <begin position="85"/>
        <end position="97"/>
    </location>
</feature>
<protein>
    <submittedName>
        <fullName evidence="2">Uncharacterized protein</fullName>
    </submittedName>
</protein>
<keyword evidence="3" id="KW-1185">Reference proteome</keyword>
<accession>A0AAV2IHS2</accession>
<feature type="compositionally biased region" description="Basic and acidic residues" evidence="1">
    <location>
        <begin position="67"/>
        <end position="84"/>
    </location>
</feature>
<evidence type="ECO:0000313" key="2">
    <source>
        <dbReference type="EMBL" id="CAL1545309.1"/>
    </source>
</evidence>
<proteinExistence type="predicted"/>
<name>A0AAV2IHS2_LYMST</name>
<comment type="caution">
    <text evidence="2">The sequence shown here is derived from an EMBL/GenBank/DDBJ whole genome shotgun (WGS) entry which is preliminary data.</text>
</comment>
<feature type="non-terminal residue" evidence="2">
    <location>
        <position position="1"/>
    </location>
</feature>
<evidence type="ECO:0000313" key="3">
    <source>
        <dbReference type="Proteomes" id="UP001497497"/>
    </source>
</evidence>
<reference evidence="2 3" key="1">
    <citation type="submission" date="2024-04" db="EMBL/GenBank/DDBJ databases">
        <authorList>
            <consortium name="Genoscope - CEA"/>
            <person name="William W."/>
        </authorList>
    </citation>
    <scope>NUCLEOTIDE SEQUENCE [LARGE SCALE GENOMIC DNA]</scope>
</reference>
<feature type="compositionally biased region" description="Basic and acidic residues" evidence="1">
    <location>
        <begin position="10"/>
        <end position="19"/>
    </location>
</feature>